<dbReference type="KEGG" id="slf:JEQ17_05200"/>
<evidence type="ECO:0000313" key="2">
    <source>
        <dbReference type="Proteomes" id="UP000595636"/>
    </source>
</evidence>
<evidence type="ECO:0000313" key="1">
    <source>
        <dbReference type="EMBL" id="QQM38929.1"/>
    </source>
</evidence>
<gene>
    <name evidence="1" type="ORF">JEQ17_05200</name>
</gene>
<accession>A0A7T7KV57</accession>
<proteinExistence type="predicted"/>
<keyword evidence="2" id="KW-1185">Reference proteome</keyword>
<reference evidence="1 2" key="1">
    <citation type="submission" date="2020-12" db="EMBL/GenBank/DDBJ databases">
        <title>A novel species.</title>
        <authorList>
            <person name="Li K."/>
        </authorList>
    </citation>
    <scope>NUCLEOTIDE SEQUENCE [LARGE SCALE GENOMIC DNA]</scope>
    <source>
        <strain evidence="1 2">ZYC-3</strain>
    </source>
</reference>
<name>A0A7T7KV57_9ACTN</name>
<organism evidence="1 2">
    <name type="scientific">Streptomyces liliifuscus</name>
    <dbReference type="NCBI Taxonomy" id="2797636"/>
    <lineage>
        <taxon>Bacteria</taxon>
        <taxon>Bacillati</taxon>
        <taxon>Actinomycetota</taxon>
        <taxon>Actinomycetes</taxon>
        <taxon>Kitasatosporales</taxon>
        <taxon>Streptomycetaceae</taxon>
        <taxon>Streptomyces</taxon>
    </lineage>
</organism>
<dbReference type="EMBL" id="CP066831">
    <property type="protein sequence ID" value="QQM38929.1"/>
    <property type="molecule type" value="Genomic_DNA"/>
</dbReference>
<dbReference type="Proteomes" id="UP000595636">
    <property type="component" value="Chromosome"/>
</dbReference>
<protein>
    <submittedName>
        <fullName evidence="1">Uncharacterized protein</fullName>
    </submittedName>
</protein>
<dbReference type="AlphaFoldDB" id="A0A7T7KV57"/>
<sequence length="138" mass="14889">MQQPEDRLLAEALGSINPGGKFASRFMRNDVGESDRELPLDFDTTLERVRTLLFGMARGAHPVVLEATTDQVTLRVLTGGGALSMNPVVITVDVTRAGEWATGIHVRAVAKEGLIKQRAGRKTAENVVALLEGTDPRP</sequence>
<dbReference type="RefSeq" id="WP_200394091.1">
    <property type="nucleotide sequence ID" value="NZ_CP066831.1"/>
</dbReference>